<keyword evidence="2" id="KW-0808">Transferase</keyword>
<evidence type="ECO:0000259" key="1">
    <source>
        <dbReference type="Pfam" id="PF13847"/>
    </source>
</evidence>
<dbReference type="GO" id="GO:0008168">
    <property type="term" value="F:methyltransferase activity"/>
    <property type="evidence" value="ECO:0007669"/>
    <property type="project" value="UniProtKB-KW"/>
</dbReference>
<reference evidence="2 3" key="1">
    <citation type="submission" date="2016-11" db="EMBL/GenBank/DDBJ databases">
        <title>Draft Genome Sequences of Nine Cyanobacterial Strains from Diverse Habitats.</title>
        <authorList>
            <person name="Zhu T."/>
            <person name="Hou S."/>
            <person name="Lu X."/>
            <person name="Hess W.R."/>
        </authorList>
    </citation>
    <scope>NUCLEOTIDE SEQUENCE [LARGE SCALE GENOMIC DNA]</scope>
    <source>
        <strain evidence="2 3">5.2 s.c.1</strain>
    </source>
</reference>
<dbReference type="InterPro" id="IPR025714">
    <property type="entry name" value="Methyltranfer_dom"/>
</dbReference>
<dbReference type="Pfam" id="PF13847">
    <property type="entry name" value="Methyltransf_31"/>
    <property type="match status" value="1"/>
</dbReference>
<evidence type="ECO:0000313" key="2">
    <source>
        <dbReference type="EMBL" id="OKH28783.1"/>
    </source>
</evidence>
<gene>
    <name evidence="2" type="ORF">NIES1031_02465</name>
</gene>
<protein>
    <submittedName>
        <fullName evidence="2">SAM-dependent methyltransferase</fullName>
    </submittedName>
</protein>
<evidence type="ECO:0000313" key="3">
    <source>
        <dbReference type="Proteomes" id="UP000185984"/>
    </source>
</evidence>
<keyword evidence="3" id="KW-1185">Reference proteome</keyword>
<keyword evidence="2" id="KW-0489">Methyltransferase</keyword>
<dbReference type="CDD" id="cd02440">
    <property type="entry name" value="AdoMet_MTases"/>
    <property type="match status" value="1"/>
</dbReference>
<dbReference type="RefSeq" id="WP_073547938.1">
    <property type="nucleotide sequence ID" value="NZ_CAWMVK010000012.1"/>
</dbReference>
<proteinExistence type="predicted"/>
<dbReference type="AlphaFoldDB" id="A0A1U7HYZ5"/>
<dbReference type="InterPro" id="IPR029063">
    <property type="entry name" value="SAM-dependent_MTases_sf"/>
</dbReference>
<name>A0A1U7HYZ5_9CHRO</name>
<dbReference type="SUPFAM" id="SSF53335">
    <property type="entry name" value="S-adenosyl-L-methionine-dependent methyltransferases"/>
    <property type="match status" value="1"/>
</dbReference>
<accession>A0A1U7HYZ5</accession>
<dbReference type="PANTHER" id="PTHR43464">
    <property type="entry name" value="METHYLTRANSFERASE"/>
    <property type="match status" value="1"/>
</dbReference>
<dbReference type="OrthoDB" id="649979at2"/>
<dbReference type="Gene3D" id="3.40.50.150">
    <property type="entry name" value="Vaccinia Virus protein VP39"/>
    <property type="match status" value="1"/>
</dbReference>
<dbReference type="PANTHER" id="PTHR43464:SF91">
    <property type="entry name" value="SLL0487 PROTEIN"/>
    <property type="match status" value="1"/>
</dbReference>
<dbReference type="GO" id="GO:0032259">
    <property type="term" value="P:methylation"/>
    <property type="evidence" value="ECO:0007669"/>
    <property type="project" value="UniProtKB-KW"/>
</dbReference>
<feature type="domain" description="Methyltransferase" evidence="1">
    <location>
        <begin position="58"/>
        <end position="173"/>
    </location>
</feature>
<dbReference type="Proteomes" id="UP000185984">
    <property type="component" value="Unassembled WGS sequence"/>
</dbReference>
<sequence>MNQVLTEISEKIRQQFDTGPYPRIPLEKSPKNDAIALYIHSLVNAYYLRNQKVISTEDKLILDAGCGSGYKSLILAEANPGAKIVGVDISANSIELAKQRLQYHGFDNAQFHLCGIEDLPSLGLQFDYINCDDVLYLLSEPAVGLQAMKSVLKPDGIIRANLHSSLQRTYYYRAQEVFKMMGLMDDNPEDLEIDLVRDTMNALKDQVKLKAYTWSSALEADPERILMNLLFQGDKGYTIPETFAAIHKAELEFISMVNWRQWNLMELFKEPDDLPVFLAMSLPEISIEEQLTLFELLHPVHRLLDFWCGHPQQGADFIPVAEWELSDWKTAQIHLVPQLRTLEIRQKLLESIARLNTFEISEYLPIPEKHVSIDSTVAACLLPLWEESQSMQSLIARWQQLRPVNLATLEPFGENEALDVLSNALIGLESRGYILVER</sequence>
<dbReference type="STRING" id="247279.NIES1031_02465"/>
<comment type="caution">
    <text evidence="2">The sequence shown here is derived from an EMBL/GenBank/DDBJ whole genome shotgun (WGS) entry which is preliminary data.</text>
</comment>
<dbReference type="EMBL" id="MRCC01000002">
    <property type="protein sequence ID" value="OKH28783.1"/>
    <property type="molecule type" value="Genomic_DNA"/>
</dbReference>
<organism evidence="2 3">
    <name type="scientific">Chroogloeocystis siderophila 5.2 s.c.1</name>
    <dbReference type="NCBI Taxonomy" id="247279"/>
    <lineage>
        <taxon>Bacteria</taxon>
        <taxon>Bacillati</taxon>
        <taxon>Cyanobacteriota</taxon>
        <taxon>Cyanophyceae</taxon>
        <taxon>Oscillatoriophycideae</taxon>
        <taxon>Chroococcales</taxon>
        <taxon>Chroococcaceae</taxon>
        <taxon>Chroogloeocystis</taxon>
    </lineage>
</organism>